<gene>
    <name evidence="4" type="ORF">DWW18_13165</name>
</gene>
<comment type="caution">
    <text evidence="4">The sequence shown here is derived from an EMBL/GenBank/DDBJ whole genome shotgun (WGS) entry which is preliminary data.</text>
</comment>
<keyword evidence="2" id="KW-1133">Transmembrane helix</keyword>
<name>A0A412WYD2_9BACT</name>
<feature type="domain" description="Bacterial sugar transferase" evidence="3">
    <location>
        <begin position="3"/>
        <end position="194"/>
    </location>
</feature>
<evidence type="ECO:0000256" key="1">
    <source>
        <dbReference type="ARBA" id="ARBA00006464"/>
    </source>
</evidence>
<dbReference type="PANTHER" id="PTHR30576">
    <property type="entry name" value="COLANIC BIOSYNTHESIS UDP-GLUCOSE LIPID CARRIER TRANSFERASE"/>
    <property type="match status" value="1"/>
</dbReference>
<feature type="transmembrane region" description="Helical" evidence="2">
    <location>
        <begin position="6"/>
        <end position="30"/>
    </location>
</feature>
<dbReference type="AlphaFoldDB" id="A0A412WYD2"/>
<dbReference type="RefSeq" id="WP_118260914.1">
    <property type="nucleotide sequence ID" value="NZ_CALBWO010000058.1"/>
</dbReference>
<dbReference type="InterPro" id="IPR003362">
    <property type="entry name" value="Bact_transf"/>
</dbReference>
<dbReference type="Pfam" id="PF02397">
    <property type="entry name" value="Bac_transf"/>
    <property type="match status" value="1"/>
</dbReference>
<dbReference type="Proteomes" id="UP000283589">
    <property type="component" value="Unassembled WGS sequence"/>
</dbReference>
<reference evidence="4 5" key="1">
    <citation type="submission" date="2018-08" db="EMBL/GenBank/DDBJ databases">
        <title>A genome reference for cultivated species of the human gut microbiota.</title>
        <authorList>
            <person name="Zou Y."/>
            <person name="Xue W."/>
            <person name="Luo G."/>
        </authorList>
    </citation>
    <scope>NUCLEOTIDE SEQUENCE [LARGE SCALE GENOMIC DNA]</scope>
    <source>
        <strain evidence="4 5">AF14-49</strain>
    </source>
</reference>
<keyword evidence="4" id="KW-0808">Transferase</keyword>
<organism evidence="4 5">
    <name type="scientific">Butyricimonas virosa</name>
    <dbReference type="NCBI Taxonomy" id="544645"/>
    <lineage>
        <taxon>Bacteria</taxon>
        <taxon>Pseudomonadati</taxon>
        <taxon>Bacteroidota</taxon>
        <taxon>Bacteroidia</taxon>
        <taxon>Bacteroidales</taxon>
        <taxon>Odoribacteraceae</taxon>
        <taxon>Butyricimonas</taxon>
    </lineage>
</organism>
<proteinExistence type="inferred from homology"/>
<keyword evidence="2" id="KW-0812">Transmembrane</keyword>
<keyword evidence="2" id="KW-0472">Membrane</keyword>
<accession>A0A412WYD2</accession>
<evidence type="ECO:0000313" key="5">
    <source>
        <dbReference type="Proteomes" id="UP000283589"/>
    </source>
</evidence>
<dbReference type="PANTHER" id="PTHR30576:SF20">
    <property type="entry name" value="QUINOVOSAMINEPHOSPHOTRANSFERAE-RELATED"/>
    <property type="match status" value="1"/>
</dbReference>
<evidence type="ECO:0000256" key="2">
    <source>
        <dbReference type="SAM" id="Phobius"/>
    </source>
</evidence>
<dbReference type="EMBL" id="QRZA01000018">
    <property type="protein sequence ID" value="RGV32723.1"/>
    <property type="molecule type" value="Genomic_DNA"/>
</dbReference>
<evidence type="ECO:0000259" key="3">
    <source>
        <dbReference type="Pfam" id="PF02397"/>
    </source>
</evidence>
<evidence type="ECO:0000313" key="4">
    <source>
        <dbReference type="EMBL" id="RGV32723.1"/>
    </source>
</evidence>
<comment type="similarity">
    <text evidence="1">Belongs to the bacterial sugar transferase family.</text>
</comment>
<dbReference type="STRING" id="1121130.GCA_000519105_02472"/>
<protein>
    <submittedName>
        <fullName evidence="4">Sugar transferase</fullName>
    </submittedName>
</protein>
<sequence>MIRFCDVFFSLLGLIVLSPIFVIIALCIVLDSRGGVFYRQVRVGRDGKDFRLFKFRSMASGADKKGLITVGAKDSRVTRVGYFLRKYKLDELPQLLNVVRGEMSLVGPRPEVRKYVDMYTVEQRKVLAVAPGITDYASIEYADENTILGQARDPDLAYVEQIMPDKIRYNMKYIDNRCLKEYFKIIFLTLMKIVK</sequence>
<dbReference type="GO" id="GO:0016780">
    <property type="term" value="F:phosphotransferase activity, for other substituted phosphate groups"/>
    <property type="evidence" value="ECO:0007669"/>
    <property type="project" value="TreeGrafter"/>
</dbReference>